<dbReference type="Gene3D" id="3.30.40.10">
    <property type="entry name" value="Zinc/RING finger domain, C3HC4 (zinc finger)"/>
    <property type="match status" value="1"/>
</dbReference>
<evidence type="ECO:0000256" key="11">
    <source>
        <dbReference type="ARBA" id="ARBA00022786"/>
    </source>
</evidence>
<feature type="domain" description="RING-type" evidence="15">
    <location>
        <begin position="50"/>
        <end position="235"/>
    </location>
</feature>
<organism evidence="16 17">
    <name type="scientific">Trifolium pratense</name>
    <name type="common">Red clover</name>
    <dbReference type="NCBI Taxonomy" id="57577"/>
    <lineage>
        <taxon>Eukaryota</taxon>
        <taxon>Viridiplantae</taxon>
        <taxon>Streptophyta</taxon>
        <taxon>Embryophyta</taxon>
        <taxon>Tracheophyta</taxon>
        <taxon>Spermatophyta</taxon>
        <taxon>Magnoliopsida</taxon>
        <taxon>eudicotyledons</taxon>
        <taxon>Gunneridae</taxon>
        <taxon>Pentapetalae</taxon>
        <taxon>rosids</taxon>
        <taxon>fabids</taxon>
        <taxon>Fabales</taxon>
        <taxon>Fabaceae</taxon>
        <taxon>Papilionoideae</taxon>
        <taxon>50 kb inversion clade</taxon>
        <taxon>NPAAA clade</taxon>
        <taxon>Hologalegina</taxon>
        <taxon>IRL clade</taxon>
        <taxon>Trifolieae</taxon>
        <taxon>Trifolium</taxon>
    </lineage>
</organism>
<dbReference type="FunFam" id="3.30.40.10:FF:000230">
    <property type="entry name" value="RBR-type E3 ubiquitin transferase"/>
    <property type="match status" value="1"/>
</dbReference>
<gene>
    <name evidence="16" type="ORF">L195_g037264</name>
</gene>
<dbReference type="EC" id="2.3.2.31" evidence="6"/>
<comment type="function">
    <text evidence="3">Might act as an E3 ubiquitin-protein ligase, or as part of E3 complex, which accepts ubiquitin from specific E2 ubiquitin-conjugating enzymes and then transfers it to substrates.</text>
</comment>
<dbReference type="SUPFAM" id="SSF57850">
    <property type="entry name" value="RING/U-box"/>
    <property type="match status" value="3"/>
</dbReference>
<dbReference type="InterPro" id="IPR031127">
    <property type="entry name" value="E3_UB_ligase_RBR"/>
</dbReference>
<dbReference type="PANTHER" id="PTHR11685">
    <property type="entry name" value="RBR FAMILY RING FINGER AND IBR DOMAIN-CONTAINING"/>
    <property type="match status" value="1"/>
</dbReference>
<dbReference type="Pfam" id="PF01485">
    <property type="entry name" value="IBR"/>
    <property type="match status" value="1"/>
</dbReference>
<accession>A0A2K3LRV5</accession>
<dbReference type="STRING" id="57577.A0A2K3LRV5"/>
<dbReference type="PROSITE" id="PS50089">
    <property type="entry name" value="ZF_RING_2"/>
    <property type="match status" value="1"/>
</dbReference>
<dbReference type="CDD" id="cd22582">
    <property type="entry name" value="BRcat_RBR_unk"/>
    <property type="match status" value="1"/>
</dbReference>
<evidence type="ECO:0000313" key="16">
    <source>
        <dbReference type="EMBL" id="PNX81247.1"/>
    </source>
</evidence>
<reference evidence="16 17" key="2">
    <citation type="journal article" date="2017" name="Front. Plant Sci.">
        <title>Gene Classification and Mining of Molecular Markers Useful in Red Clover (Trifolium pratense) Breeding.</title>
        <authorList>
            <person name="Istvanek J."/>
            <person name="Dluhosova J."/>
            <person name="Dluhos P."/>
            <person name="Patkova L."/>
            <person name="Nedelnik J."/>
            <person name="Repkova J."/>
        </authorList>
    </citation>
    <scope>NUCLEOTIDE SEQUENCE [LARGE SCALE GENOMIC DNA]</scope>
    <source>
        <strain evidence="17">cv. Tatra</strain>
        <tissue evidence="16">Young leaves</tissue>
    </source>
</reference>
<evidence type="ECO:0000256" key="4">
    <source>
        <dbReference type="ARBA" id="ARBA00004906"/>
    </source>
</evidence>
<dbReference type="Gene3D" id="1.20.120.1750">
    <property type="match status" value="1"/>
</dbReference>
<reference evidence="16 17" key="1">
    <citation type="journal article" date="2014" name="Am. J. Bot.">
        <title>Genome assembly and annotation for red clover (Trifolium pratense; Fabaceae).</title>
        <authorList>
            <person name="Istvanek J."/>
            <person name="Jaros M."/>
            <person name="Krenek A."/>
            <person name="Repkova J."/>
        </authorList>
    </citation>
    <scope>NUCLEOTIDE SEQUENCE [LARGE SCALE GENOMIC DNA]</scope>
    <source>
        <strain evidence="17">cv. Tatra</strain>
        <tissue evidence="16">Young leaves</tissue>
    </source>
</reference>
<comment type="caution">
    <text evidence="16">The sequence shown here is derived from an EMBL/GenBank/DDBJ whole genome shotgun (WGS) entry which is preliminary data.</text>
</comment>
<evidence type="ECO:0000259" key="15">
    <source>
        <dbReference type="PROSITE" id="PS51873"/>
    </source>
</evidence>
<dbReference type="InterPro" id="IPR044066">
    <property type="entry name" value="TRIAD_supradom"/>
</dbReference>
<comment type="similarity">
    <text evidence="5">Belongs to the RBR family. Ariadne subfamily.</text>
</comment>
<dbReference type="PROSITE" id="PS00518">
    <property type="entry name" value="ZF_RING_1"/>
    <property type="match status" value="1"/>
</dbReference>
<keyword evidence="11" id="KW-0833">Ubl conjugation pathway</keyword>
<evidence type="ECO:0000256" key="12">
    <source>
        <dbReference type="ARBA" id="ARBA00022833"/>
    </source>
</evidence>
<comment type="cofactor">
    <cofactor evidence="2">
        <name>Zn(2+)</name>
        <dbReference type="ChEBI" id="CHEBI:29105"/>
    </cofactor>
</comment>
<dbReference type="UniPathway" id="UPA00143"/>
<comment type="catalytic activity">
    <reaction evidence="1">
        <text>[E2 ubiquitin-conjugating enzyme]-S-ubiquitinyl-L-cysteine + [acceptor protein]-L-lysine = [E2 ubiquitin-conjugating enzyme]-L-cysteine + [acceptor protein]-N(6)-ubiquitinyl-L-lysine.</text>
        <dbReference type="EC" id="2.3.2.31"/>
    </reaction>
</comment>
<dbReference type="OrthoDB" id="10009520at2759"/>
<dbReference type="InterPro" id="IPR002867">
    <property type="entry name" value="IBR_dom"/>
</dbReference>
<dbReference type="AlphaFoldDB" id="A0A2K3LRV5"/>
<evidence type="ECO:0000256" key="7">
    <source>
        <dbReference type="ARBA" id="ARBA00022679"/>
    </source>
</evidence>
<evidence type="ECO:0000259" key="14">
    <source>
        <dbReference type="PROSITE" id="PS50089"/>
    </source>
</evidence>
<evidence type="ECO:0000256" key="13">
    <source>
        <dbReference type="PROSITE-ProRule" id="PRU00175"/>
    </source>
</evidence>
<evidence type="ECO:0000256" key="5">
    <source>
        <dbReference type="ARBA" id="ARBA00005884"/>
    </source>
</evidence>
<evidence type="ECO:0000256" key="6">
    <source>
        <dbReference type="ARBA" id="ARBA00012251"/>
    </source>
</evidence>
<keyword evidence="8" id="KW-0479">Metal-binding</keyword>
<dbReference type="PROSITE" id="PS51873">
    <property type="entry name" value="TRIAD"/>
    <property type="match status" value="1"/>
</dbReference>
<feature type="domain" description="RING-type" evidence="14">
    <location>
        <begin position="54"/>
        <end position="102"/>
    </location>
</feature>
<dbReference type="InterPro" id="IPR013083">
    <property type="entry name" value="Znf_RING/FYVE/PHD"/>
</dbReference>
<keyword evidence="9" id="KW-0677">Repeat</keyword>
<evidence type="ECO:0000313" key="17">
    <source>
        <dbReference type="Proteomes" id="UP000236291"/>
    </source>
</evidence>
<dbReference type="EMBL" id="ASHM01039538">
    <property type="protein sequence ID" value="PNX81247.1"/>
    <property type="molecule type" value="Genomic_DNA"/>
</dbReference>
<evidence type="ECO:0000256" key="1">
    <source>
        <dbReference type="ARBA" id="ARBA00001798"/>
    </source>
</evidence>
<evidence type="ECO:0000256" key="10">
    <source>
        <dbReference type="ARBA" id="ARBA00022771"/>
    </source>
</evidence>
<proteinExistence type="inferred from homology"/>
<dbReference type="GO" id="GO:0016567">
    <property type="term" value="P:protein ubiquitination"/>
    <property type="evidence" value="ECO:0007669"/>
    <property type="project" value="UniProtKB-UniPathway"/>
</dbReference>
<dbReference type="SMART" id="SM00647">
    <property type="entry name" value="IBR"/>
    <property type="match status" value="1"/>
</dbReference>
<keyword evidence="7" id="KW-0808">Transferase</keyword>
<protein>
    <recommendedName>
        <fullName evidence="6">RBR-type E3 ubiquitin transferase</fullName>
        <ecNumber evidence="6">2.3.2.31</ecNumber>
    </recommendedName>
</protein>
<dbReference type="Proteomes" id="UP000236291">
    <property type="component" value="Unassembled WGS sequence"/>
</dbReference>
<dbReference type="InterPro" id="IPR017907">
    <property type="entry name" value="Znf_RING_CS"/>
</dbReference>
<evidence type="ECO:0000256" key="9">
    <source>
        <dbReference type="ARBA" id="ARBA00022737"/>
    </source>
</evidence>
<dbReference type="GO" id="GO:0061630">
    <property type="term" value="F:ubiquitin protein ligase activity"/>
    <property type="evidence" value="ECO:0007669"/>
    <property type="project" value="UniProtKB-EC"/>
</dbReference>
<dbReference type="GO" id="GO:0008270">
    <property type="term" value="F:zinc ion binding"/>
    <property type="evidence" value="ECO:0007669"/>
    <property type="project" value="UniProtKB-KW"/>
</dbReference>
<evidence type="ECO:0000256" key="2">
    <source>
        <dbReference type="ARBA" id="ARBA00001947"/>
    </source>
</evidence>
<evidence type="ECO:0000256" key="3">
    <source>
        <dbReference type="ARBA" id="ARBA00003976"/>
    </source>
</evidence>
<evidence type="ECO:0000256" key="8">
    <source>
        <dbReference type="ARBA" id="ARBA00022723"/>
    </source>
</evidence>
<comment type="pathway">
    <text evidence="4">Protein modification; protein ubiquitination.</text>
</comment>
<sequence>MGQKKRSNRVPYFNGMKFLNFIHNTPSKKRRRNHNFDHFQKAESSNSKDRQFFCEICTETTSTRDAFYLSGCSHSYCSDCVAVYIRYKLDLNIIDINCPVPECCGSLQAEFCRSILPREVFERWDKALCEVLSNIKEKFYCPFADCSALLINDGTEAVSKLECPNCNRMICAQCKVRWHDGIECSEFNKLNRDDKAKDVMLTNIAKDMRWRQCPKCRVYVAKSKSCNVMTCRFLS</sequence>
<dbReference type="InterPro" id="IPR001841">
    <property type="entry name" value="Znf_RING"/>
</dbReference>
<name>A0A2K3LRV5_TRIPR</name>
<keyword evidence="10 13" id="KW-0863">Zinc-finger</keyword>
<keyword evidence="12" id="KW-0862">Zinc</keyword>